<dbReference type="Proteomes" id="UP001177003">
    <property type="component" value="Chromosome 2"/>
</dbReference>
<evidence type="ECO:0000256" key="1">
    <source>
        <dbReference type="SAM" id="MobiDB-lite"/>
    </source>
</evidence>
<dbReference type="AlphaFoldDB" id="A0AA35VBI5"/>
<keyword evidence="3" id="KW-1185">Reference proteome</keyword>
<feature type="region of interest" description="Disordered" evidence="1">
    <location>
        <begin position="113"/>
        <end position="151"/>
    </location>
</feature>
<organism evidence="2 3">
    <name type="scientific">Lactuca saligna</name>
    <name type="common">Willowleaf lettuce</name>
    <dbReference type="NCBI Taxonomy" id="75948"/>
    <lineage>
        <taxon>Eukaryota</taxon>
        <taxon>Viridiplantae</taxon>
        <taxon>Streptophyta</taxon>
        <taxon>Embryophyta</taxon>
        <taxon>Tracheophyta</taxon>
        <taxon>Spermatophyta</taxon>
        <taxon>Magnoliopsida</taxon>
        <taxon>eudicotyledons</taxon>
        <taxon>Gunneridae</taxon>
        <taxon>Pentapetalae</taxon>
        <taxon>asterids</taxon>
        <taxon>campanulids</taxon>
        <taxon>Asterales</taxon>
        <taxon>Asteraceae</taxon>
        <taxon>Cichorioideae</taxon>
        <taxon>Cichorieae</taxon>
        <taxon>Lactucinae</taxon>
        <taxon>Lactuca</taxon>
    </lineage>
</organism>
<name>A0AA35VBI5_LACSI</name>
<feature type="compositionally biased region" description="Low complexity" evidence="1">
    <location>
        <begin position="123"/>
        <end position="132"/>
    </location>
</feature>
<evidence type="ECO:0000313" key="3">
    <source>
        <dbReference type="Proteomes" id="UP001177003"/>
    </source>
</evidence>
<dbReference type="EMBL" id="OX465078">
    <property type="protein sequence ID" value="CAI9270501.1"/>
    <property type="molecule type" value="Genomic_DNA"/>
</dbReference>
<feature type="compositionally biased region" description="Low complexity" evidence="1">
    <location>
        <begin position="140"/>
        <end position="151"/>
    </location>
</feature>
<evidence type="ECO:0000313" key="2">
    <source>
        <dbReference type="EMBL" id="CAI9270501.1"/>
    </source>
</evidence>
<accession>A0AA35VBI5</accession>
<gene>
    <name evidence="2" type="ORF">LSALG_LOCUS10807</name>
</gene>
<sequence length="163" mass="18197">MNSSTKTLRRYLPEWSPCYTKKTLQLYPSTNCSIKCPNQIVKFLFKYMSLGLKNFDSLCLQQYRDYFTNSILCNSWLCINPFPSSRSFTTADPSFPYISNRTITTLRHHPFASVRSATPPPSSDSTPPSTASLMPPSPPGRAASPSTSSSGKVLAFSCYVIRV</sequence>
<reference evidence="2" key="1">
    <citation type="submission" date="2023-04" db="EMBL/GenBank/DDBJ databases">
        <authorList>
            <person name="Vijverberg K."/>
            <person name="Xiong W."/>
            <person name="Schranz E."/>
        </authorList>
    </citation>
    <scope>NUCLEOTIDE SEQUENCE</scope>
</reference>
<proteinExistence type="predicted"/>
<protein>
    <submittedName>
        <fullName evidence="2">Uncharacterized protein</fullName>
    </submittedName>
</protein>